<gene>
    <name evidence="3" type="ORF">ACFY8C_22030</name>
</gene>
<dbReference type="RefSeq" id="WP_388308549.1">
    <property type="nucleotide sequence ID" value="NZ_JBIBDZ010000006.1"/>
</dbReference>
<dbReference type="EMBL" id="JBIBDZ010000006">
    <property type="protein sequence ID" value="MFF5920995.1"/>
    <property type="molecule type" value="Genomic_DNA"/>
</dbReference>
<reference evidence="3 4" key="1">
    <citation type="submission" date="2024-10" db="EMBL/GenBank/DDBJ databases">
        <title>The Natural Products Discovery Center: Release of the First 8490 Sequenced Strains for Exploring Actinobacteria Biosynthetic Diversity.</title>
        <authorList>
            <person name="Kalkreuter E."/>
            <person name="Kautsar S.A."/>
            <person name="Yang D."/>
            <person name="Bader C.D."/>
            <person name="Teijaro C.N."/>
            <person name="Fluegel L."/>
            <person name="Davis C.M."/>
            <person name="Simpson J.R."/>
            <person name="Lauterbach L."/>
            <person name="Steele A.D."/>
            <person name="Gui C."/>
            <person name="Meng S."/>
            <person name="Li G."/>
            <person name="Viehrig K."/>
            <person name="Ye F."/>
            <person name="Su P."/>
            <person name="Kiefer A.F."/>
            <person name="Nichols A."/>
            <person name="Cepeda A.J."/>
            <person name="Yan W."/>
            <person name="Fan B."/>
            <person name="Jiang Y."/>
            <person name="Adhikari A."/>
            <person name="Zheng C.-J."/>
            <person name="Schuster L."/>
            <person name="Cowan T.M."/>
            <person name="Smanski M.J."/>
            <person name="Chevrette M.G."/>
            <person name="De Carvalho L.P.S."/>
            <person name="Shen B."/>
        </authorList>
    </citation>
    <scope>NUCLEOTIDE SEQUENCE [LARGE SCALE GENOMIC DNA]</scope>
    <source>
        <strain evidence="3 4">NPDC012605</strain>
    </source>
</reference>
<dbReference type="PANTHER" id="PTHR46553">
    <property type="entry name" value="ADENINE NUCLEOTIDE ALPHA HYDROLASES-LIKE SUPERFAMILY PROTEIN"/>
    <property type="match status" value="1"/>
</dbReference>
<feature type="domain" description="UspA" evidence="2">
    <location>
        <begin position="12"/>
        <end position="144"/>
    </location>
</feature>
<dbReference type="InterPro" id="IPR006015">
    <property type="entry name" value="Universal_stress_UspA"/>
</dbReference>
<dbReference type="PANTHER" id="PTHR46553:SF3">
    <property type="entry name" value="ADENINE NUCLEOTIDE ALPHA HYDROLASES-LIKE SUPERFAMILY PROTEIN"/>
    <property type="match status" value="1"/>
</dbReference>
<evidence type="ECO:0000256" key="1">
    <source>
        <dbReference type="ARBA" id="ARBA00008791"/>
    </source>
</evidence>
<evidence type="ECO:0000313" key="3">
    <source>
        <dbReference type="EMBL" id="MFF5920995.1"/>
    </source>
</evidence>
<evidence type="ECO:0000313" key="4">
    <source>
        <dbReference type="Proteomes" id="UP001602370"/>
    </source>
</evidence>
<dbReference type="PRINTS" id="PR01438">
    <property type="entry name" value="UNVRSLSTRESS"/>
</dbReference>
<evidence type="ECO:0000259" key="2">
    <source>
        <dbReference type="Pfam" id="PF00582"/>
    </source>
</evidence>
<comment type="similarity">
    <text evidence="1">Belongs to the universal stress protein A family.</text>
</comment>
<feature type="domain" description="UspA" evidence="2">
    <location>
        <begin position="160"/>
        <end position="308"/>
    </location>
</feature>
<sequence length="313" mass="32592">MSDTNTASEPPVVVGVDGSEHSLRALEWALSVADHLGSPLVVAHVRSDALQLGAARIASLGPSPELPDAVMAAVRTVVEERGHDMPVRYESLDGSVTDALPAAARGARLLVTGSRGHGGFASLLLGSTSRTLAATAPCPLVVVPHEARAAALEGGAEAGRVLLGLHPEETPDEVVTFAFEAAHHRGVPLEAVTAFRLPPQPSSLVVAPAPALQVPPPLTLADDAETFVREAEREQEERLRPFVARWPKVELVPSVVPADAAGLLVEGSQDAGLLVVGRHHRHRFGSLLVGSVAHAVLHHAHCPVAVVPPVPQA</sequence>
<organism evidence="3 4">
    <name type="scientific">Streptomyces flavochromogenes</name>
    <dbReference type="NCBI Taxonomy" id="68199"/>
    <lineage>
        <taxon>Bacteria</taxon>
        <taxon>Bacillati</taxon>
        <taxon>Actinomycetota</taxon>
        <taxon>Actinomycetes</taxon>
        <taxon>Kitasatosporales</taxon>
        <taxon>Streptomycetaceae</taxon>
        <taxon>Streptomyces</taxon>
    </lineage>
</organism>
<accession>A0ABW6XU23</accession>
<dbReference type="Pfam" id="PF00582">
    <property type="entry name" value="Usp"/>
    <property type="match status" value="2"/>
</dbReference>
<dbReference type="Proteomes" id="UP001602370">
    <property type="component" value="Unassembled WGS sequence"/>
</dbReference>
<dbReference type="InterPro" id="IPR014729">
    <property type="entry name" value="Rossmann-like_a/b/a_fold"/>
</dbReference>
<dbReference type="CDD" id="cd23659">
    <property type="entry name" value="USP_At3g01520-like"/>
    <property type="match status" value="1"/>
</dbReference>
<dbReference type="SUPFAM" id="SSF52402">
    <property type="entry name" value="Adenine nucleotide alpha hydrolases-like"/>
    <property type="match status" value="2"/>
</dbReference>
<proteinExistence type="inferred from homology"/>
<protein>
    <submittedName>
        <fullName evidence="3">Universal stress protein</fullName>
    </submittedName>
</protein>
<comment type="caution">
    <text evidence="3">The sequence shown here is derived from an EMBL/GenBank/DDBJ whole genome shotgun (WGS) entry which is preliminary data.</text>
</comment>
<keyword evidence="4" id="KW-1185">Reference proteome</keyword>
<dbReference type="Gene3D" id="3.40.50.620">
    <property type="entry name" value="HUPs"/>
    <property type="match status" value="2"/>
</dbReference>
<dbReference type="InterPro" id="IPR006016">
    <property type="entry name" value="UspA"/>
</dbReference>
<name>A0ABW6XU23_9ACTN</name>